<evidence type="ECO:0000313" key="2">
    <source>
        <dbReference type="EMBL" id="KAL0336730.1"/>
    </source>
</evidence>
<reference evidence="2" key="2">
    <citation type="journal article" date="2024" name="Plant">
        <title>Genomic evolution and insights into agronomic trait innovations of Sesamum species.</title>
        <authorList>
            <person name="Miao H."/>
            <person name="Wang L."/>
            <person name="Qu L."/>
            <person name="Liu H."/>
            <person name="Sun Y."/>
            <person name="Le M."/>
            <person name="Wang Q."/>
            <person name="Wei S."/>
            <person name="Zheng Y."/>
            <person name="Lin W."/>
            <person name="Duan Y."/>
            <person name="Cao H."/>
            <person name="Xiong S."/>
            <person name="Wang X."/>
            <person name="Wei L."/>
            <person name="Li C."/>
            <person name="Ma Q."/>
            <person name="Ju M."/>
            <person name="Zhao R."/>
            <person name="Li G."/>
            <person name="Mu C."/>
            <person name="Tian Q."/>
            <person name="Mei H."/>
            <person name="Zhang T."/>
            <person name="Gao T."/>
            <person name="Zhang H."/>
        </authorList>
    </citation>
    <scope>NUCLEOTIDE SEQUENCE</scope>
    <source>
        <strain evidence="2">G02</strain>
    </source>
</reference>
<gene>
    <name evidence="2" type="ORF">Sradi_4884900</name>
</gene>
<protein>
    <recommendedName>
        <fullName evidence="1">Zinc knuckle CX2CX4HX4C domain-containing protein</fullName>
    </recommendedName>
</protein>
<dbReference type="AlphaFoldDB" id="A0AAW2N1G4"/>
<name>A0AAW2N1G4_SESRA</name>
<reference evidence="2" key="1">
    <citation type="submission" date="2020-06" db="EMBL/GenBank/DDBJ databases">
        <authorList>
            <person name="Li T."/>
            <person name="Hu X."/>
            <person name="Zhang T."/>
            <person name="Song X."/>
            <person name="Zhang H."/>
            <person name="Dai N."/>
            <person name="Sheng W."/>
            <person name="Hou X."/>
            <person name="Wei L."/>
        </authorList>
    </citation>
    <scope>NUCLEOTIDE SEQUENCE</scope>
    <source>
        <strain evidence="2">G02</strain>
        <tissue evidence="2">Leaf</tissue>
    </source>
</reference>
<evidence type="ECO:0000259" key="1">
    <source>
        <dbReference type="Pfam" id="PF14392"/>
    </source>
</evidence>
<accession>A0AAW2N1G4</accession>
<dbReference type="Pfam" id="PF14392">
    <property type="entry name" value="zf-CCHC_4"/>
    <property type="match status" value="1"/>
</dbReference>
<sequence length="112" mass="12742">MVIAWHIGNRLGKFIDKDHGNNNSWGSTMRIRAELDVCKLLVRCLNLCSPTGESNRLMFSYERLPLFCYVCGILGHIAKCDRQYEAEYSVSSVEIQYGPWPSATVGRLSVQR</sequence>
<dbReference type="InterPro" id="IPR025836">
    <property type="entry name" value="Zn_knuckle_CX2CX4HX4C"/>
</dbReference>
<dbReference type="PANTHER" id="PTHR31286">
    <property type="entry name" value="GLYCINE-RICH CELL WALL STRUCTURAL PROTEIN 1.8-LIKE"/>
    <property type="match status" value="1"/>
</dbReference>
<dbReference type="EMBL" id="JACGWJ010000021">
    <property type="protein sequence ID" value="KAL0336730.1"/>
    <property type="molecule type" value="Genomic_DNA"/>
</dbReference>
<dbReference type="InterPro" id="IPR040256">
    <property type="entry name" value="At4g02000-like"/>
</dbReference>
<organism evidence="2">
    <name type="scientific">Sesamum radiatum</name>
    <name type="common">Black benniseed</name>
    <dbReference type="NCBI Taxonomy" id="300843"/>
    <lineage>
        <taxon>Eukaryota</taxon>
        <taxon>Viridiplantae</taxon>
        <taxon>Streptophyta</taxon>
        <taxon>Embryophyta</taxon>
        <taxon>Tracheophyta</taxon>
        <taxon>Spermatophyta</taxon>
        <taxon>Magnoliopsida</taxon>
        <taxon>eudicotyledons</taxon>
        <taxon>Gunneridae</taxon>
        <taxon>Pentapetalae</taxon>
        <taxon>asterids</taxon>
        <taxon>lamiids</taxon>
        <taxon>Lamiales</taxon>
        <taxon>Pedaliaceae</taxon>
        <taxon>Sesamum</taxon>
    </lineage>
</organism>
<comment type="caution">
    <text evidence="2">The sequence shown here is derived from an EMBL/GenBank/DDBJ whole genome shotgun (WGS) entry which is preliminary data.</text>
</comment>
<dbReference type="PANTHER" id="PTHR31286:SF178">
    <property type="entry name" value="DUF4283 DOMAIN-CONTAINING PROTEIN"/>
    <property type="match status" value="1"/>
</dbReference>
<feature type="domain" description="Zinc knuckle CX2CX4HX4C" evidence="1">
    <location>
        <begin position="49"/>
        <end position="78"/>
    </location>
</feature>
<proteinExistence type="predicted"/>